<reference evidence="3" key="1">
    <citation type="submission" date="2022-11" db="UniProtKB">
        <authorList>
            <consortium name="WormBaseParasite"/>
        </authorList>
    </citation>
    <scope>IDENTIFICATION</scope>
</reference>
<dbReference type="Proteomes" id="UP000887565">
    <property type="component" value="Unplaced"/>
</dbReference>
<evidence type="ECO:0000256" key="1">
    <source>
        <dbReference type="SAM" id="Phobius"/>
    </source>
</evidence>
<evidence type="ECO:0000313" key="2">
    <source>
        <dbReference type="Proteomes" id="UP000887565"/>
    </source>
</evidence>
<keyword evidence="1" id="KW-0472">Membrane</keyword>
<sequence>MDAVTLRNKNYPECKQTYFREFLMEGVFDCNYFKAVSILGQFFCGRKFCGLQLRVGCGSHNGILLCGSAKMPNRKTAIHVYFCSIFTYFYHIILLFVSL</sequence>
<accession>A0A915JJT4</accession>
<protein>
    <submittedName>
        <fullName evidence="3">Uncharacterized protein</fullName>
    </submittedName>
</protein>
<proteinExistence type="predicted"/>
<name>A0A915JJT4_ROMCU</name>
<keyword evidence="1" id="KW-1133">Transmembrane helix</keyword>
<organism evidence="2 3">
    <name type="scientific">Romanomermis culicivorax</name>
    <name type="common">Nematode worm</name>
    <dbReference type="NCBI Taxonomy" id="13658"/>
    <lineage>
        <taxon>Eukaryota</taxon>
        <taxon>Metazoa</taxon>
        <taxon>Ecdysozoa</taxon>
        <taxon>Nematoda</taxon>
        <taxon>Enoplea</taxon>
        <taxon>Dorylaimia</taxon>
        <taxon>Mermithida</taxon>
        <taxon>Mermithoidea</taxon>
        <taxon>Mermithidae</taxon>
        <taxon>Romanomermis</taxon>
    </lineage>
</organism>
<feature type="transmembrane region" description="Helical" evidence="1">
    <location>
        <begin position="78"/>
        <end position="97"/>
    </location>
</feature>
<keyword evidence="1" id="KW-0812">Transmembrane</keyword>
<evidence type="ECO:0000313" key="3">
    <source>
        <dbReference type="WBParaSite" id="nRc.2.0.1.t26321-RA"/>
    </source>
</evidence>
<keyword evidence="2" id="KW-1185">Reference proteome</keyword>
<dbReference type="AlphaFoldDB" id="A0A915JJT4"/>
<dbReference type="WBParaSite" id="nRc.2.0.1.t26321-RA">
    <property type="protein sequence ID" value="nRc.2.0.1.t26321-RA"/>
    <property type="gene ID" value="nRc.2.0.1.g26321"/>
</dbReference>